<protein>
    <recommendedName>
        <fullName evidence="6">B box-type domain-containing protein</fullName>
    </recommendedName>
</protein>
<reference evidence="1" key="1">
    <citation type="submission" date="2021-02" db="EMBL/GenBank/DDBJ databases">
        <authorList>
            <person name="Nowell W R."/>
        </authorList>
    </citation>
    <scope>NUCLEOTIDE SEQUENCE</scope>
</reference>
<name>A0A8S3AE15_9BILA</name>
<comment type="caution">
    <text evidence="1">The sequence shown here is derived from an EMBL/GenBank/DDBJ whole genome shotgun (WGS) entry which is preliminary data.</text>
</comment>
<feature type="non-terminal residue" evidence="1">
    <location>
        <position position="1"/>
    </location>
</feature>
<dbReference type="EMBL" id="CAJOBJ010205821">
    <property type="protein sequence ID" value="CAF4996503.1"/>
    <property type="molecule type" value="Genomic_DNA"/>
</dbReference>
<evidence type="ECO:0000313" key="4">
    <source>
        <dbReference type="EMBL" id="CAF4996503.1"/>
    </source>
</evidence>
<dbReference type="EMBL" id="CAJOBJ010167250">
    <property type="protein sequence ID" value="CAF4869287.1"/>
    <property type="molecule type" value="Genomic_DNA"/>
</dbReference>
<evidence type="ECO:0000313" key="2">
    <source>
        <dbReference type="EMBL" id="CAF4834439.1"/>
    </source>
</evidence>
<dbReference type="Proteomes" id="UP000681720">
    <property type="component" value="Unassembled WGS sequence"/>
</dbReference>
<gene>
    <name evidence="1" type="ORF">BYL167_LOCUS44436</name>
    <name evidence="2" type="ORF">BYL167_LOCUS49575</name>
    <name evidence="3" type="ORF">GIL414_LOCUS50295</name>
    <name evidence="4" type="ORF">GIL414_LOCUS56974</name>
</gene>
<dbReference type="Proteomes" id="UP000681967">
    <property type="component" value="Unassembled WGS sequence"/>
</dbReference>
<dbReference type="EMBL" id="CAJOBH010147862">
    <property type="protein sequence ID" value="CAF4834439.1"/>
    <property type="molecule type" value="Genomic_DNA"/>
</dbReference>
<evidence type="ECO:0000313" key="5">
    <source>
        <dbReference type="Proteomes" id="UP000681967"/>
    </source>
</evidence>
<proteinExistence type="predicted"/>
<evidence type="ECO:0000313" key="3">
    <source>
        <dbReference type="EMBL" id="CAF4869287.1"/>
    </source>
</evidence>
<evidence type="ECO:0008006" key="6">
    <source>
        <dbReference type="Google" id="ProtNLM"/>
    </source>
</evidence>
<dbReference type="AlphaFoldDB" id="A0A8S3AE15"/>
<dbReference type="EMBL" id="CAJOBH010120719">
    <property type="protein sequence ID" value="CAF4709902.1"/>
    <property type="molecule type" value="Genomic_DNA"/>
</dbReference>
<organism evidence="1 5">
    <name type="scientific">Rotaria magnacalcarata</name>
    <dbReference type="NCBI Taxonomy" id="392030"/>
    <lineage>
        <taxon>Eukaryota</taxon>
        <taxon>Metazoa</taxon>
        <taxon>Spiralia</taxon>
        <taxon>Gnathifera</taxon>
        <taxon>Rotifera</taxon>
        <taxon>Eurotatoria</taxon>
        <taxon>Bdelloidea</taxon>
        <taxon>Philodinida</taxon>
        <taxon>Philodinidae</taxon>
        <taxon>Rotaria</taxon>
    </lineage>
</organism>
<sequence length="80" mass="9267">LKASYYCDICSHAYCHECQIHHAQQHTLSSLQDTIDNARQLTKQFLIESQTLLYHLDESLKQSTRTIENISIKSSTIENE</sequence>
<feature type="non-terminal residue" evidence="1">
    <location>
        <position position="80"/>
    </location>
</feature>
<evidence type="ECO:0000313" key="1">
    <source>
        <dbReference type="EMBL" id="CAF4709902.1"/>
    </source>
</evidence>
<accession>A0A8S3AE15</accession>